<gene>
    <name evidence="5" type="ORF">HfgLR_13150</name>
</gene>
<dbReference type="InterPro" id="IPR017850">
    <property type="entry name" value="Alkaline_phosphatase_core_sf"/>
</dbReference>
<keyword evidence="2" id="KW-0479">Metal-binding</keyword>
<comment type="similarity">
    <text evidence="1">Belongs to the sulfatase family.</text>
</comment>
<evidence type="ECO:0000259" key="4">
    <source>
        <dbReference type="Pfam" id="PF00884"/>
    </source>
</evidence>
<evidence type="ECO:0000256" key="1">
    <source>
        <dbReference type="ARBA" id="ARBA00008779"/>
    </source>
</evidence>
<dbReference type="PANTHER" id="PTHR45953">
    <property type="entry name" value="IDURONATE 2-SULFATASE"/>
    <property type="match status" value="1"/>
</dbReference>
<reference evidence="5" key="1">
    <citation type="journal article" date="2021" name="Front. Microbiol.">
        <title>Cellular and Genomic Properties of Haloferax gibbonsii LR2-5, the Host of Euryarchaeal Virus HFTV1.</title>
        <authorList>
            <person name="Tittes C."/>
            <person name="Schwarzer S."/>
            <person name="Pfeiffer F."/>
            <person name="Dyall-Smith M."/>
            <person name="Rodriguez-Franco M."/>
            <person name="Oksanen H.M."/>
            <person name="Quax T.E.F."/>
        </authorList>
    </citation>
    <scope>NUCLEOTIDE SEQUENCE</scope>
    <source>
        <strain evidence="5">LR2-5</strain>
    </source>
</reference>
<accession>A0A871BI91</accession>
<dbReference type="InterPro" id="IPR024607">
    <property type="entry name" value="Sulfatase_CS"/>
</dbReference>
<protein>
    <submittedName>
        <fullName evidence="5">AlkP-core domain protein</fullName>
    </submittedName>
</protein>
<dbReference type="InterPro" id="IPR000917">
    <property type="entry name" value="Sulfatase_N"/>
</dbReference>
<evidence type="ECO:0000313" key="5">
    <source>
        <dbReference type="EMBL" id="QOS12758.1"/>
    </source>
</evidence>
<dbReference type="CDD" id="cd16034">
    <property type="entry name" value="sulfatase_like"/>
    <property type="match status" value="1"/>
</dbReference>
<keyword evidence="3" id="KW-0378">Hydrolase</keyword>
<proteinExistence type="inferred from homology"/>
<dbReference type="AlphaFoldDB" id="A0A871BI91"/>
<feature type="domain" description="Sulfatase N-terminal" evidence="4">
    <location>
        <begin position="7"/>
        <end position="350"/>
    </location>
</feature>
<evidence type="ECO:0000256" key="3">
    <source>
        <dbReference type="ARBA" id="ARBA00022801"/>
    </source>
</evidence>
<dbReference type="EMBL" id="CP063205">
    <property type="protein sequence ID" value="QOS12758.1"/>
    <property type="molecule type" value="Genomic_DNA"/>
</dbReference>
<dbReference type="Gene3D" id="3.40.720.10">
    <property type="entry name" value="Alkaline Phosphatase, subunit A"/>
    <property type="match status" value="1"/>
</dbReference>
<dbReference type="GO" id="GO:0046872">
    <property type="term" value="F:metal ion binding"/>
    <property type="evidence" value="ECO:0007669"/>
    <property type="project" value="UniProtKB-KW"/>
</dbReference>
<dbReference type="Pfam" id="PF00884">
    <property type="entry name" value="Sulfatase"/>
    <property type="match status" value="1"/>
</dbReference>
<dbReference type="SUPFAM" id="SSF53649">
    <property type="entry name" value="Alkaline phosphatase-like"/>
    <property type="match status" value="1"/>
</dbReference>
<name>A0A871BI91_HALGI</name>
<dbReference type="GO" id="GO:0008484">
    <property type="term" value="F:sulfuric ester hydrolase activity"/>
    <property type="evidence" value="ECO:0007669"/>
    <property type="project" value="TreeGrafter"/>
</dbReference>
<organism evidence="5 6">
    <name type="scientific">Haloferax gibbonsii</name>
    <dbReference type="NCBI Taxonomy" id="35746"/>
    <lineage>
        <taxon>Archaea</taxon>
        <taxon>Methanobacteriati</taxon>
        <taxon>Methanobacteriota</taxon>
        <taxon>Stenosarchaea group</taxon>
        <taxon>Halobacteria</taxon>
        <taxon>Halobacteriales</taxon>
        <taxon>Haloferacaceae</taxon>
        <taxon>Haloferax</taxon>
    </lineage>
</organism>
<dbReference type="GeneID" id="59460283"/>
<evidence type="ECO:0000313" key="6">
    <source>
        <dbReference type="Proteomes" id="UP000663064"/>
    </source>
</evidence>
<dbReference type="PROSITE" id="PS00149">
    <property type="entry name" value="SULFATASE_2"/>
    <property type="match status" value="1"/>
</dbReference>
<dbReference type="GO" id="GO:0005737">
    <property type="term" value="C:cytoplasm"/>
    <property type="evidence" value="ECO:0007669"/>
    <property type="project" value="TreeGrafter"/>
</dbReference>
<dbReference type="RefSeq" id="WP_193492616.1">
    <property type="nucleotide sequence ID" value="NZ_CP063205.1"/>
</dbReference>
<dbReference type="PANTHER" id="PTHR45953:SF1">
    <property type="entry name" value="IDURONATE 2-SULFATASE"/>
    <property type="match status" value="1"/>
</dbReference>
<dbReference type="Proteomes" id="UP000663064">
    <property type="component" value="Chromosome"/>
</dbReference>
<sequence length="485" mass="55485">MTDQSRPNVLFILCDQMRRQAMSCAGDPNVSTPNLDRLADDGVRFTNANSTAPICVPARLSLVTGQHPHTRNAHHHWRMSPAERTYGHEFSENGYQTGYVGKWHLADVGRSRPVPETHQGGFDYWRGFELKNDPFDTSYYVDDDPEPHPIDGYQTDGLFDLGTEFLDEHGTGDDPFCLTVSVEPPHPPFIAPEEYLDEWEDKPLELRPNVPYPDAEPPLTIFGEPYESWGDRETSTPELYEQYPYHGETFFDEMRKYYAMIENLDDNVGRLLDELDRRGIRDETAIVFTSDHGELLGSQGSMAKQHPYEESVGVPLIISYPDGGIDTGRTIDTPTCTEDMVPTFLGLAGIESDQDLPGADLTPLMRDADETLDRDGVLLEFVREIRPMMPYHDETWRAFRTERYKYTVKGYDNMSPGSFTEWGEPWQLYDLQEDPYEQHNLVDDPEYRDVAREMHGRLRDALIEYDDQYALDAAFGHDSLNTPDA</sequence>
<evidence type="ECO:0000256" key="2">
    <source>
        <dbReference type="ARBA" id="ARBA00022723"/>
    </source>
</evidence>